<keyword evidence="2" id="KW-1185">Reference proteome</keyword>
<dbReference type="RefSeq" id="WP_106624825.1">
    <property type="nucleotide sequence ID" value="NZ_CP032819.1"/>
</dbReference>
<dbReference type="PROSITE" id="PS51257">
    <property type="entry name" value="PROKAR_LIPOPROTEIN"/>
    <property type="match status" value="1"/>
</dbReference>
<dbReference type="EMBL" id="CP032819">
    <property type="protein sequence ID" value="AZS28646.1"/>
    <property type="molecule type" value="Genomic_DNA"/>
</dbReference>
<dbReference type="OrthoDB" id="1096881at2"/>
<dbReference type="KEGG" id="buy:D8S85_03145"/>
<reference evidence="1 2" key="1">
    <citation type="submission" date="2018-10" db="EMBL/GenBank/DDBJ databases">
        <title>Butyricimonas faecalis sp. nov., isolated from human faeces and emended description of the genus Butyricimonas.</title>
        <authorList>
            <person name="Le Roy T."/>
            <person name="Van der Smissen P."/>
            <person name="Paquot A."/>
            <person name="Delzenne N."/>
            <person name="Muccioli G."/>
            <person name="Collet J.-F."/>
            <person name="Cani P.D."/>
        </authorList>
    </citation>
    <scope>NUCLEOTIDE SEQUENCE [LARGE SCALE GENOMIC DNA]</scope>
    <source>
        <strain evidence="1 2">H184</strain>
    </source>
</reference>
<name>A0A3S9VQ04_9BACT</name>
<evidence type="ECO:0000313" key="1">
    <source>
        <dbReference type="EMBL" id="AZS28646.1"/>
    </source>
</evidence>
<sequence length="185" mass="21394">MKGIIYCIMTVCVLLSCHDIPEGYLFIEDAGYLPDSMVVKMNLDTASVEAPNPIWTQYYDGEWNDWAYKYYTKEQWREFLYSQNIYETILVKGPDYDRDRLDIPWVSTAIQGVEGTNPIIVTITDVISDDGNADKMLQHLTVRSNGMLTVPCRHDIPEGHYKISLHFKGPGYERELRDIFTIIVK</sequence>
<accession>A0A3S9VQ04</accession>
<dbReference type="AlphaFoldDB" id="A0A3S9VQ04"/>
<protein>
    <submittedName>
        <fullName evidence="1">Uncharacterized protein</fullName>
    </submittedName>
</protein>
<dbReference type="Proteomes" id="UP000270673">
    <property type="component" value="Chromosome"/>
</dbReference>
<organism evidence="1 2">
    <name type="scientific">Butyricimonas faecalis</name>
    <dbReference type="NCBI Taxonomy" id="2093856"/>
    <lineage>
        <taxon>Bacteria</taxon>
        <taxon>Pseudomonadati</taxon>
        <taxon>Bacteroidota</taxon>
        <taxon>Bacteroidia</taxon>
        <taxon>Bacteroidales</taxon>
        <taxon>Odoribacteraceae</taxon>
        <taxon>Butyricimonas</taxon>
    </lineage>
</organism>
<proteinExistence type="predicted"/>
<evidence type="ECO:0000313" key="2">
    <source>
        <dbReference type="Proteomes" id="UP000270673"/>
    </source>
</evidence>
<gene>
    <name evidence="1" type="ORF">D8S85_03145</name>
</gene>